<comment type="caution">
    <text evidence="2">The sequence shown here is derived from an EMBL/GenBank/DDBJ whole genome shotgun (WGS) entry which is preliminary data.</text>
</comment>
<reference evidence="2 3" key="2">
    <citation type="journal article" date="2023" name="Mol. Biol. Evol.">
        <title>Genomics of Secondarily Temperate Adaptation in the Only Non-Antarctic Icefish.</title>
        <authorList>
            <person name="Rivera-Colon A.G."/>
            <person name="Rayamajhi N."/>
            <person name="Minhas B.F."/>
            <person name="Madrigal G."/>
            <person name="Bilyk K.T."/>
            <person name="Yoon V."/>
            <person name="Hune M."/>
            <person name="Gregory S."/>
            <person name="Cheng C.H.C."/>
            <person name="Catchen J.M."/>
        </authorList>
    </citation>
    <scope>NUCLEOTIDE SEQUENCE [LARGE SCALE GENOMIC DNA]</scope>
    <source>
        <strain evidence="2">JMC-PN-2008</strain>
    </source>
</reference>
<dbReference type="EMBL" id="JAUZQC010000023">
    <property type="protein sequence ID" value="KAK5850074.1"/>
    <property type="molecule type" value="Genomic_DNA"/>
</dbReference>
<name>A0AAN7WXA0_ELEMC</name>
<accession>A0AAN7WXA0</accession>
<feature type="region of interest" description="Disordered" evidence="1">
    <location>
        <begin position="164"/>
        <end position="196"/>
    </location>
</feature>
<evidence type="ECO:0000256" key="1">
    <source>
        <dbReference type="SAM" id="MobiDB-lite"/>
    </source>
</evidence>
<reference evidence="2 3" key="1">
    <citation type="journal article" date="2023" name="Genes (Basel)">
        <title>Chromosome-Level Genome Assembly and Circadian Gene Repertoire of the Patagonia Blennie Eleginops maclovinus-The Closest Ancestral Proxy of Antarctic Cryonotothenioids.</title>
        <authorList>
            <person name="Cheng C.C."/>
            <person name="Rivera-Colon A.G."/>
            <person name="Minhas B.F."/>
            <person name="Wilson L."/>
            <person name="Rayamajhi N."/>
            <person name="Vargas-Chacoff L."/>
            <person name="Catchen J.M."/>
        </authorList>
    </citation>
    <scope>NUCLEOTIDE SEQUENCE [LARGE SCALE GENOMIC DNA]</scope>
    <source>
        <strain evidence="2">JMC-PN-2008</strain>
    </source>
</reference>
<feature type="region of interest" description="Disordered" evidence="1">
    <location>
        <begin position="20"/>
        <end position="66"/>
    </location>
</feature>
<keyword evidence="3" id="KW-1185">Reference proteome</keyword>
<sequence length="196" mass="21158">MHRPVPSYYGYWGRGVSSYPGSSSHLPGLPIPRSNKAPELPAPQEARSSAGHGSYRARDFNSSPNMAVGKADYANLRNERYNSPEVSDPEVAYAGNGYDSSAQVVGYGNSASTEERVGLNSEPAGEEEPEPVFSDVSGLEPVYSFSSRSRYQRGRSIVAHTRYIPGQPVPWPMPQPISNSNPRESAAAKAPPKGVF</sequence>
<feature type="region of interest" description="Disordered" evidence="1">
    <location>
        <begin position="104"/>
        <end position="135"/>
    </location>
</feature>
<dbReference type="InterPro" id="IPR009803">
    <property type="entry name" value="DUF1373"/>
</dbReference>
<dbReference type="Pfam" id="PF07117">
    <property type="entry name" value="DUF1373"/>
    <property type="match status" value="1"/>
</dbReference>
<proteinExistence type="predicted"/>
<evidence type="ECO:0000313" key="2">
    <source>
        <dbReference type="EMBL" id="KAK5850074.1"/>
    </source>
</evidence>
<gene>
    <name evidence="2" type="ORF">PBY51_014356</name>
</gene>
<dbReference type="Proteomes" id="UP001346869">
    <property type="component" value="Unassembled WGS sequence"/>
</dbReference>
<protein>
    <submittedName>
        <fullName evidence="2">Uncharacterized protein</fullName>
    </submittedName>
</protein>
<evidence type="ECO:0000313" key="3">
    <source>
        <dbReference type="Proteomes" id="UP001346869"/>
    </source>
</evidence>
<organism evidence="2 3">
    <name type="scientific">Eleginops maclovinus</name>
    <name type="common">Patagonian blennie</name>
    <name type="synonym">Eleginus maclovinus</name>
    <dbReference type="NCBI Taxonomy" id="56733"/>
    <lineage>
        <taxon>Eukaryota</taxon>
        <taxon>Metazoa</taxon>
        <taxon>Chordata</taxon>
        <taxon>Craniata</taxon>
        <taxon>Vertebrata</taxon>
        <taxon>Euteleostomi</taxon>
        <taxon>Actinopterygii</taxon>
        <taxon>Neopterygii</taxon>
        <taxon>Teleostei</taxon>
        <taxon>Neoteleostei</taxon>
        <taxon>Acanthomorphata</taxon>
        <taxon>Eupercaria</taxon>
        <taxon>Perciformes</taxon>
        <taxon>Notothenioidei</taxon>
        <taxon>Eleginopidae</taxon>
        <taxon>Eleginops</taxon>
    </lineage>
</organism>
<dbReference type="AlphaFoldDB" id="A0AAN7WXA0"/>